<dbReference type="SUPFAM" id="SSF55961">
    <property type="entry name" value="Bet v1-like"/>
    <property type="match status" value="1"/>
</dbReference>
<accession>A0A2T2XB72</accession>
<dbReference type="Gene3D" id="3.30.530.20">
    <property type="match status" value="1"/>
</dbReference>
<protein>
    <submittedName>
        <fullName evidence="2">Cyclase</fullName>
    </submittedName>
</protein>
<reference evidence="2 3" key="1">
    <citation type="journal article" date="2014" name="BMC Genomics">
        <title>Comparison of environmental and isolate Sulfobacillus genomes reveals diverse carbon, sulfur, nitrogen, and hydrogen metabolisms.</title>
        <authorList>
            <person name="Justice N.B."/>
            <person name="Norman A."/>
            <person name="Brown C.T."/>
            <person name="Singh A."/>
            <person name="Thomas B.C."/>
            <person name="Banfield J.F."/>
        </authorList>
    </citation>
    <scope>NUCLEOTIDE SEQUENCE [LARGE SCALE GENOMIC DNA]</scope>
    <source>
        <strain evidence="2">AMDSBA1</strain>
    </source>
</reference>
<evidence type="ECO:0000259" key="1">
    <source>
        <dbReference type="Pfam" id="PF03364"/>
    </source>
</evidence>
<sequence>MPTVTVAEVVRADGVPIYSVLSDMAAFPRFMKNVQSVSVVERGEGFTHSQWVVKLQGATFKWTERDDFFPDEGRITYRQIEGDLKTFEGYWQLEPVSEGTRVILQTTFEFGMPMLASLLNPVAKLALRDNAKAMIRAIGDQVAKSF</sequence>
<name>A0A2T2XB72_9FIRM</name>
<dbReference type="Pfam" id="PF03364">
    <property type="entry name" value="Polyketide_cyc"/>
    <property type="match status" value="1"/>
</dbReference>
<dbReference type="Proteomes" id="UP000242699">
    <property type="component" value="Unassembled WGS sequence"/>
</dbReference>
<dbReference type="EMBL" id="PXYT01000001">
    <property type="protein sequence ID" value="PSR31739.1"/>
    <property type="molecule type" value="Genomic_DNA"/>
</dbReference>
<proteinExistence type="predicted"/>
<dbReference type="AlphaFoldDB" id="A0A2T2XB72"/>
<dbReference type="InterPro" id="IPR023393">
    <property type="entry name" value="START-like_dom_sf"/>
</dbReference>
<evidence type="ECO:0000313" key="2">
    <source>
        <dbReference type="EMBL" id="PSR31739.1"/>
    </source>
</evidence>
<dbReference type="InterPro" id="IPR005031">
    <property type="entry name" value="COQ10_START"/>
</dbReference>
<gene>
    <name evidence="2" type="ORF">C7B43_00485</name>
</gene>
<comment type="caution">
    <text evidence="2">The sequence shown here is derived from an EMBL/GenBank/DDBJ whole genome shotgun (WGS) entry which is preliminary data.</text>
</comment>
<feature type="domain" description="Coenzyme Q-binding protein COQ10 START" evidence="1">
    <location>
        <begin position="17"/>
        <end position="134"/>
    </location>
</feature>
<evidence type="ECO:0000313" key="3">
    <source>
        <dbReference type="Proteomes" id="UP000242699"/>
    </source>
</evidence>
<organism evidence="2 3">
    <name type="scientific">Sulfobacillus benefaciens</name>
    <dbReference type="NCBI Taxonomy" id="453960"/>
    <lineage>
        <taxon>Bacteria</taxon>
        <taxon>Bacillati</taxon>
        <taxon>Bacillota</taxon>
        <taxon>Clostridia</taxon>
        <taxon>Eubacteriales</taxon>
        <taxon>Clostridiales Family XVII. Incertae Sedis</taxon>
        <taxon>Sulfobacillus</taxon>
    </lineage>
</organism>